<evidence type="ECO:0000313" key="1">
    <source>
        <dbReference type="EMBL" id="EGZ30313.1"/>
    </source>
</evidence>
<dbReference type="AlphaFoldDB" id="G4YQP9"/>
<evidence type="ECO:0000313" key="2">
    <source>
        <dbReference type="Proteomes" id="UP000002640"/>
    </source>
</evidence>
<sequence length="185" mass="20918">MVKDTQVPFAGLKFNGNPNDFQRWKDAVVAHLVSKSNSRKISEIQAGRAAPRHGFQDLLLRPAHIADPGPDATGDARNQHEYEVALLDEVDSYISDMFNRTLPHTYMNQLSTPLSAQTDFKSVAELFQKLRNVRNRLNRQGQETLRVHLLPSQLMIGKVLAMLPGHLWGPSVTFSQEEFTLEKIE</sequence>
<reference evidence="1 2" key="1">
    <citation type="journal article" date="2006" name="Science">
        <title>Phytophthora genome sequences uncover evolutionary origins and mechanisms of pathogenesis.</title>
        <authorList>
            <person name="Tyler B.M."/>
            <person name="Tripathy S."/>
            <person name="Zhang X."/>
            <person name="Dehal P."/>
            <person name="Jiang R.H."/>
            <person name="Aerts A."/>
            <person name="Arredondo F.D."/>
            <person name="Baxter L."/>
            <person name="Bensasson D."/>
            <person name="Beynon J.L."/>
            <person name="Chapman J."/>
            <person name="Damasceno C.M."/>
            <person name="Dorrance A.E."/>
            <person name="Dou D."/>
            <person name="Dickerman A.W."/>
            <person name="Dubchak I.L."/>
            <person name="Garbelotto M."/>
            <person name="Gijzen M."/>
            <person name="Gordon S.G."/>
            <person name="Govers F."/>
            <person name="Grunwald N.J."/>
            <person name="Huang W."/>
            <person name="Ivors K.L."/>
            <person name="Jones R.W."/>
            <person name="Kamoun S."/>
            <person name="Krampis K."/>
            <person name="Lamour K.H."/>
            <person name="Lee M.K."/>
            <person name="McDonald W.H."/>
            <person name="Medina M."/>
            <person name="Meijer H.J."/>
            <person name="Nordberg E.K."/>
            <person name="Maclean D.J."/>
            <person name="Ospina-Giraldo M.D."/>
            <person name="Morris P.F."/>
            <person name="Phuntumart V."/>
            <person name="Putnam N.H."/>
            <person name="Rash S."/>
            <person name="Rose J.K."/>
            <person name="Sakihama Y."/>
            <person name="Salamov A.A."/>
            <person name="Savidor A."/>
            <person name="Scheuring C.F."/>
            <person name="Smith B.M."/>
            <person name="Sobral B.W."/>
            <person name="Terry A."/>
            <person name="Torto-Alalibo T.A."/>
            <person name="Win J."/>
            <person name="Xu Z."/>
            <person name="Zhang H."/>
            <person name="Grigoriev I.V."/>
            <person name="Rokhsar D.S."/>
            <person name="Boore J.L."/>
        </authorList>
    </citation>
    <scope>NUCLEOTIDE SEQUENCE [LARGE SCALE GENOMIC DNA]</scope>
    <source>
        <strain evidence="1 2">P6497</strain>
    </source>
</reference>
<keyword evidence="2" id="KW-1185">Reference proteome</keyword>
<organism evidence="1 2">
    <name type="scientific">Phytophthora sojae (strain P6497)</name>
    <name type="common">Soybean stem and root rot agent</name>
    <name type="synonym">Phytophthora megasperma f. sp. glycines</name>
    <dbReference type="NCBI Taxonomy" id="1094619"/>
    <lineage>
        <taxon>Eukaryota</taxon>
        <taxon>Sar</taxon>
        <taxon>Stramenopiles</taxon>
        <taxon>Oomycota</taxon>
        <taxon>Peronosporomycetes</taxon>
        <taxon>Peronosporales</taxon>
        <taxon>Peronosporaceae</taxon>
        <taxon>Phytophthora</taxon>
    </lineage>
</organism>
<feature type="non-terminal residue" evidence="1">
    <location>
        <position position="185"/>
    </location>
</feature>
<name>G4YQP9_PHYSP</name>
<dbReference type="EMBL" id="JH159151">
    <property type="protein sequence ID" value="EGZ30313.1"/>
    <property type="molecule type" value="Genomic_DNA"/>
</dbReference>
<dbReference type="KEGG" id="psoj:PHYSODRAFT_470850"/>
<dbReference type="GeneID" id="20654009"/>
<gene>
    <name evidence="1" type="ORF">PHYSODRAFT_470850</name>
</gene>
<proteinExistence type="predicted"/>
<protein>
    <submittedName>
        <fullName evidence="1">Uncharacterized protein</fullName>
    </submittedName>
</protein>
<dbReference type="InParanoid" id="G4YQP9"/>
<accession>G4YQP9</accession>
<dbReference type="Proteomes" id="UP000002640">
    <property type="component" value="Unassembled WGS sequence"/>
</dbReference>
<dbReference type="RefSeq" id="XP_009517588.1">
    <property type="nucleotide sequence ID" value="XM_009519293.1"/>
</dbReference>